<evidence type="ECO:0000259" key="8">
    <source>
        <dbReference type="Pfam" id="PF00150"/>
    </source>
</evidence>
<dbReference type="PROSITE" id="PS51318">
    <property type="entry name" value="TAT"/>
    <property type="match status" value="1"/>
</dbReference>
<keyword evidence="3" id="KW-0136">Cellulose degradation</keyword>
<dbReference type="InterPro" id="IPR019546">
    <property type="entry name" value="TAT_signal_bac_arc"/>
</dbReference>
<dbReference type="InterPro" id="IPR006311">
    <property type="entry name" value="TAT_signal"/>
</dbReference>
<evidence type="ECO:0000256" key="1">
    <source>
        <dbReference type="ARBA" id="ARBA00005641"/>
    </source>
</evidence>
<dbReference type="PANTHER" id="PTHR31297:SF41">
    <property type="entry name" value="ENDOGLUCANASE, PUTATIVE (AFU_ORTHOLOGUE AFUA_5G01830)-RELATED"/>
    <property type="match status" value="1"/>
</dbReference>
<keyword evidence="5 7" id="KW-0326">Glycosidase</keyword>
<keyword evidence="4" id="KW-0119">Carbohydrate metabolism</keyword>
<evidence type="ECO:0000256" key="3">
    <source>
        <dbReference type="ARBA" id="ARBA00023001"/>
    </source>
</evidence>
<evidence type="ECO:0000256" key="6">
    <source>
        <dbReference type="ARBA" id="ARBA00023326"/>
    </source>
</evidence>
<dbReference type="GO" id="GO:0009986">
    <property type="term" value="C:cell surface"/>
    <property type="evidence" value="ECO:0007669"/>
    <property type="project" value="TreeGrafter"/>
</dbReference>
<feature type="domain" description="Glycoside hydrolase family 5" evidence="8">
    <location>
        <begin position="56"/>
        <end position="356"/>
    </location>
</feature>
<reference evidence="10" key="1">
    <citation type="submission" date="2017-02" db="EMBL/GenBank/DDBJ databases">
        <authorList>
            <person name="Varghese N."/>
            <person name="Submissions S."/>
        </authorList>
    </citation>
    <scope>NUCLEOTIDE SEQUENCE [LARGE SCALE GENOMIC DNA]</scope>
    <source>
        <strain evidence="10">DSM 24967</strain>
    </source>
</reference>
<dbReference type="InterPro" id="IPR001547">
    <property type="entry name" value="Glyco_hydro_5"/>
</dbReference>
<dbReference type="GO" id="GO:0030245">
    <property type="term" value="P:cellulose catabolic process"/>
    <property type="evidence" value="ECO:0007669"/>
    <property type="project" value="UniProtKB-KW"/>
</dbReference>
<evidence type="ECO:0000256" key="2">
    <source>
        <dbReference type="ARBA" id="ARBA00022801"/>
    </source>
</evidence>
<name>A0A1T4ZYK1_9BACT</name>
<sequence>MITRRDFLKMAGTASVVGALKPDFAFADVMNTFSEVNKLPRWRGFNLLDFFSPVKRGPNDWNASLTTENDFKWMADWGFDFVRIPMAYPSYLQFDPKGDPNKRITKEEVLQFDESAIERVDHLISKANQHGLHVSLNLHRAPGFCINAGFHEPYNLWRDKEAQEALYAHWEMWAKRYKGISSKLLSFDLLNEPCAPVDMNDQHTQKPPVDGAIYRQVAEGCLRVIKEQNQSRLIVADGNGGGSFVVPELTDLPLAQSCRGYYPHYISHYRASWVWKNPDDSPAVEWPGVINGETFNREVLQAFYKPWLDLAKSGVGVHCGECGCYRETPHDVFLRWFEDQLSIFTEHQIGYALWNFRGDFGILDSNRKDVKYKDWYGHQLDEKMLQLLQKY</sequence>
<keyword evidence="6" id="KW-0624">Polysaccharide degradation</keyword>
<dbReference type="PANTHER" id="PTHR31297">
    <property type="entry name" value="GLUCAN ENDO-1,6-BETA-GLUCOSIDASE B"/>
    <property type="match status" value="1"/>
</dbReference>
<gene>
    <name evidence="9" type="ORF">SAMN05660349_00278</name>
</gene>
<evidence type="ECO:0000256" key="7">
    <source>
        <dbReference type="RuleBase" id="RU361153"/>
    </source>
</evidence>
<dbReference type="Pfam" id="PF00150">
    <property type="entry name" value="Cellulase"/>
    <property type="match status" value="1"/>
</dbReference>
<evidence type="ECO:0000313" key="9">
    <source>
        <dbReference type="EMBL" id="SKB27812.1"/>
    </source>
</evidence>
<dbReference type="EMBL" id="FUYQ01000001">
    <property type="protein sequence ID" value="SKB27812.1"/>
    <property type="molecule type" value="Genomic_DNA"/>
</dbReference>
<evidence type="ECO:0000313" key="10">
    <source>
        <dbReference type="Proteomes" id="UP000190852"/>
    </source>
</evidence>
<dbReference type="InterPro" id="IPR017853">
    <property type="entry name" value="GH"/>
</dbReference>
<dbReference type="InterPro" id="IPR050386">
    <property type="entry name" value="Glycosyl_hydrolase_5"/>
</dbReference>
<protein>
    <submittedName>
        <fullName evidence="9">Tat (Twin-arginine translocation) pathway signal sequence</fullName>
    </submittedName>
</protein>
<dbReference type="NCBIfam" id="TIGR01409">
    <property type="entry name" value="TAT_signal_seq"/>
    <property type="match status" value="1"/>
</dbReference>
<dbReference type="AlphaFoldDB" id="A0A1T4ZYK1"/>
<dbReference type="Gene3D" id="3.20.20.80">
    <property type="entry name" value="Glycosidases"/>
    <property type="match status" value="1"/>
</dbReference>
<evidence type="ECO:0000256" key="4">
    <source>
        <dbReference type="ARBA" id="ARBA00023277"/>
    </source>
</evidence>
<comment type="similarity">
    <text evidence="1 7">Belongs to the glycosyl hydrolase 5 (cellulase A) family.</text>
</comment>
<dbReference type="GO" id="GO:0005576">
    <property type="term" value="C:extracellular region"/>
    <property type="evidence" value="ECO:0007669"/>
    <property type="project" value="TreeGrafter"/>
</dbReference>
<dbReference type="GO" id="GO:0008422">
    <property type="term" value="F:beta-glucosidase activity"/>
    <property type="evidence" value="ECO:0007669"/>
    <property type="project" value="TreeGrafter"/>
</dbReference>
<dbReference type="RefSeq" id="WP_079682024.1">
    <property type="nucleotide sequence ID" value="NZ_FUYQ01000001.1"/>
</dbReference>
<organism evidence="9 10">
    <name type="scientific">Parabacteroides chartae</name>
    <dbReference type="NCBI Taxonomy" id="1037355"/>
    <lineage>
        <taxon>Bacteria</taxon>
        <taxon>Pseudomonadati</taxon>
        <taxon>Bacteroidota</taxon>
        <taxon>Bacteroidia</taxon>
        <taxon>Bacteroidales</taxon>
        <taxon>Tannerellaceae</taxon>
        <taxon>Parabacteroides</taxon>
    </lineage>
</organism>
<keyword evidence="10" id="KW-1185">Reference proteome</keyword>
<evidence type="ECO:0000256" key="5">
    <source>
        <dbReference type="ARBA" id="ARBA00023295"/>
    </source>
</evidence>
<dbReference type="SUPFAM" id="SSF51445">
    <property type="entry name" value="(Trans)glycosidases"/>
    <property type="match status" value="1"/>
</dbReference>
<accession>A0A1T4ZYK1</accession>
<keyword evidence="2 7" id="KW-0378">Hydrolase</keyword>
<proteinExistence type="inferred from homology"/>
<dbReference type="Proteomes" id="UP000190852">
    <property type="component" value="Unassembled WGS sequence"/>
</dbReference>